<dbReference type="EMBL" id="JBFDAA010000020">
    <property type="protein sequence ID" value="KAL1115101.1"/>
    <property type="molecule type" value="Genomic_DNA"/>
</dbReference>
<evidence type="ECO:0000313" key="1">
    <source>
        <dbReference type="EMBL" id="KAL1115101.1"/>
    </source>
</evidence>
<dbReference type="PANTHER" id="PTHR13295">
    <property type="entry name" value="GLUTAMATE CYSTEINE LIGASE REGULATORY SUBUNIT"/>
    <property type="match status" value="1"/>
</dbReference>
<comment type="caution">
    <text evidence="1">The sequence shown here is derived from an EMBL/GenBank/DDBJ whole genome shotgun (WGS) entry which is preliminary data.</text>
</comment>
<dbReference type="Proteomes" id="UP001558652">
    <property type="component" value="Unassembled WGS sequence"/>
</dbReference>
<organism evidence="1 2">
    <name type="scientific">Ranatra chinensis</name>
    <dbReference type="NCBI Taxonomy" id="642074"/>
    <lineage>
        <taxon>Eukaryota</taxon>
        <taxon>Metazoa</taxon>
        <taxon>Ecdysozoa</taxon>
        <taxon>Arthropoda</taxon>
        <taxon>Hexapoda</taxon>
        <taxon>Insecta</taxon>
        <taxon>Pterygota</taxon>
        <taxon>Neoptera</taxon>
        <taxon>Paraneoptera</taxon>
        <taxon>Hemiptera</taxon>
        <taxon>Heteroptera</taxon>
        <taxon>Panheteroptera</taxon>
        <taxon>Nepomorpha</taxon>
        <taxon>Nepidae</taxon>
        <taxon>Ranatrinae</taxon>
        <taxon>Ranatra</taxon>
    </lineage>
</organism>
<evidence type="ECO:0000313" key="2">
    <source>
        <dbReference type="Proteomes" id="UP001558652"/>
    </source>
</evidence>
<protein>
    <recommendedName>
        <fullName evidence="3">Gamma-glutamylcysteine synthetase regulatory subunit</fullName>
    </recommendedName>
</protein>
<dbReference type="AlphaFoldDB" id="A0ABD0XV14"/>
<accession>A0ABD0XV14</accession>
<proteinExistence type="predicted"/>
<evidence type="ECO:0008006" key="3">
    <source>
        <dbReference type="Google" id="ProtNLM"/>
    </source>
</evidence>
<reference evidence="1 2" key="1">
    <citation type="submission" date="2024-07" db="EMBL/GenBank/DDBJ databases">
        <title>Chromosome-level genome assembly of the water stick insect Ranatra chinensis (Heteroptera: Nepidae).</title>
        <authorList>
            <person name="Liu X."/>
        </authorList>
    </citation>
    <scope>NUCLEOTIDE SEQUENCE [LARGE SCALE GENOMIC DNA]</scope>
    <source>
        <strain evidence="1">Cailab_2021Rc</strain>
        <tissue evidence="1">Muscle</tissue>
    </source>
</reference>
<sequence length="136" mass="15189">MFHQNNKKHETTEISMSSSYFICVVLKNLSVILFGRISTELKKSSLSHIAVKPSIVQINLASCCVVPPQLQEFAKQHEVQLLTHNDPKELLPPGALGEVCSVGRVRLDWAARFQSHVKCRGVLATKGYLVCLRMES</sequence>
<keyword evidence="2" id="KW-1185">Reference proteome</keyword>
<gene>
    <name evidence="1" type="ORF">AAG570_007132</name>
</gene>
<name>A0ABD0XV14_9HEMI</name>
<dbReference type="InterPro" id="IPR032963">
    <property type="entry name" value="Gclm"/>
</dbReference>
<dbReference type="PANTHER" id="PTHR13295:SF4">
    <property type="entry name" value="GLUTAMATE--CYSTEINE LIGASE REGULATORY SUBUNIT"/>
    <property type="match status" value="1"/>
</dbReference>